<gene>
    <name evidence="2" type="ORF">DY367_23970</name>
</gene>
<proteinExistence type="predicted"/>
<dbReference type="RefSeq" id="WP_124260386.1">
    <property type="nucleotide sequence ID" value="NZ_CP061008.1"/>
</dbReference>
<protein>
    <submittedName>
        <fullName evidence="2">Uncharacterized protein</fullName>
    </submittedName>
</protein>
<dbReference type="Proteomes" id="UP000285324">
    <property type="component" value="Unassembled WGS sequence"/>
</dbReference>
<feature type="compositionally biased region" description="Basic and acidic residues" evidence="1">
    <location>
        <begin position="64"/>
        <end position="85"/>
    </location>
</feature>
<evidence type="ECO:0000313" key="2">
    <source>
        <dbReference type="EMBL" id="RPJ89181.1"/>
    </source>
</evidence>
<feature type="region of interest" description="Disordered" evidence="1">
    <location>
        <begin position="44"/>
        <end position="104"/>
    </location>
</feature>
<name>A0A424W7J7_ALCXX</name>
<dbReference type="AlphaFoldDB" id="A0A424W7J7"/>
<dbReference type="EMBL" id="QVXO01000046">
    <property type="protein sequence ID" value="RPJ89181.1"/>
    <property type="molecule type" value="Genomic_DNA"/>
</dbReference>
<reference evidence="2 3" key="1">
    <citation type="submission" date="2018-08" db="EMBL/GenBank/DDBJ databases">
        <title>Achromobacter xylosoxidans Genome sequencing and assembly.</title>
        <authorList>
            <person name="Wang R."/>
            <person name="Rensing C."/>
            <person name="Li Y."/>
        </authorList>
    </citation>
    <scope>NUCLEOTIDE SEQUENCE [LARGE SCALE GENOMIC DNA]</scope>
    <source>
        <strain evidence="2 3">GD003A</strain>
    </source>
</reference>
<evidence type="ECO:0000313" key="3">
    <source>
        <dbReference type="Proteomes" id="UP000285324"/>
    </source>
</evidence>
<organism evidence="2 3">
    <name type="scientific">Alcaligenes xylosoxydans xylosoxydans</name>
    <name type="common">Achromobacter xylosoxidans</name>
    <dbReference type="NCBI Taxonomy" id="85698"/>
    <lineage>
        <taxon>Bacteria</taxon>
        <taxon>Pseudomonadati</taxon>
        <taxon>Pseudomonadota</taxon>
        <taxon>Betaproteobacteria</taxon>
        <taxon>Burkholderiales</taxon>
        <taxon>Alcaligenaceae</taxon>
        <taxon>Achromobacter</taxon>
    </lineage>
</organism>
<accession>A0A424W7J7</accession>
<sequence>MILVNKNAGGRLKMGYMPAACRRGMPSGDVRSFHLRLYQCAAQSARPDVQETNMQQPAKTPPAKQEKARSDAKENAEQQRQKAETAELLGRHKNTGQKDHKGAR</sequence>
<comment type="caution">
    <text evidence="2">The sequence shown here is derived from an EMBL/GenBank/DDBJ whole genome shotgun (WGS) entry which is preliminary data.</text>
</comment>
<dbReference type="OrthoDB" id="8666918at2"/>
<evidence type="ECO:0000256" key="1">
    <source>
        <dbReference type="SAM" id="MobiDB-lite"/>
    </source>
</evidence>